<dbReference type="SUPFAM" id="SSF52540">
    <property type="entry name" value="P-loop containing nucleoside triphosphate hydrolases"/>
    <property type="match status" value="1"/>
</dbReference>
<dbReference type="SUPFAM" id="SSF48024">
    <property type="entry name" value="N-terminal domain of DnaB helicase"/>
    <property type="match status" value="1"/>
</dbReference>
<evidence type="ECO:0000256" key="9">
    <source>
        <dbReference type="ARBA" id="ARBA00044969"/>
    </source>
</evidence>
<sequence>MSIPTQPTRHLQAVEDVDWSKHPMSDLAAEQAVLGMMMTSPKAIDEVIDHVAGRDFADNRHVTLFHTLVLMWGDNIPSDPTLVARQLDTNGDLLRVGGVPYLHTLTEKIPTTTGTPRYHARIVADWAKRRRVREAGLRIVHTSQTLDKTVDEVIDAAQQDIHAATVSQSPGNLLAYNDFHDGELDHLEKLMNGEVRRGMSTGLGTLDDLIGGFLPGQLVVPAGRPGMGKSTCGLGFAIAAARRGIPALIYSLEMSRRELTWRLLSAVGGIDLGAFTTGRLTPDQHDKAKKASKTIAGWPLHIDDQTHTVADIRTSARRFRQRHNGLGLVFVDYLQRLRTTTKHDRRDLEVGRNASDLKTLGQELEATMVVPAQLNRGPESRTDKRPQLSDLRDSGEIEQEADIVILLHRDDYYDKESPRAGEADFIVAKYRNGPTDTVTVAAQLHLSRFTDFGIGGDR</sequence>
<proteinExistence type="inferred from homology"/>
<dbReference type="InterPro" id="IPR007693">
    <property type="entry name" value="DNA_helicase_DnaB-like_N"/>
</dbReference>
<protein>
    <recommendedName>
        <fullName evidence="9">DNA 5'-3' helicase</fullName>
        <ecNumber evidence="9">5.6.2.3</ecNumber>
    </recommendedName>
</protein>
<evidence type="ECO:0000256" key="11">
    <source>
        <dbReference type="SAM" id="MobiDB-lite"/>
    </source>
</evidence>
<keyword evidence="7" id="KW-0238">DNA-binding</keyword>
<keyword evidence="5 13" id="KW-0347">Helicase</keyword>
<dbReference type="EMBL" id="JACHXF010000017">
    <property type="protein sequence ID" value="MBB3098972.1"/>
    <property type="molecule type" value="Genomic_DNA"/>
</dbReference>
<evidence type="ECO:0000256" key="8">
    <source>
        <dbReference type="ARBA" id="ARBA00023235"/>
    </source>
</evidence>
<dbReference type="GO" id="GO:0043139">
    <property type="term" value="F:5'-3' DNA helicase activity"/>
    <property type="evidence" value="ECO:0007669"/>
    <property type="project" value="UniProtKB-EC"/>
</dbReference>
<dbReference type="InterPro" id="IPR027417">
    <property type="entry name" value="P-loop_NTPase"/>
</dbReference>
<dbReference type="PROSITE" id="PS51199">
    <property type="entry name" value="SF4_HELICASE"/>
    <property type="match status" value="1"/>
</dbReference>
<keyword evidence="14" id="KW-1185">Reference proteome</keyword>
<dbReference type="AlphaFoldDB" id="A0A7W5AME7"/>
<dbReference type="Gene3D" id="1.10.860.10">
    <property type="entry name" value="DNAb Helicase, Chain A"/>
    <property type="match status" value="1"/>
</dbReference>
<dbReference type="EC" id="5.6.2.3" evidence="9"/>
<dbReference type="Gene3D" id="3.40.50.300">
    <property type="entry name" value="P-loop containing nucleotide triphosphate hydrolases"/>
    <property type="match status" value="1"/>
</dbReference>
<evidence type="ECO:0000256" key="7">
    <source>
        <dbReference type="ARBA" id="ARBA00023125"/>
    </source>
</evidence>
<evidence type="ECO:0000256" key="2">
    <source>
        <dbReference type="ARBA" id="ARBA00022705"/>
    </source>
</evidence>
<dbReference type="InterPro" id="IPR007694">
    <property type="entry name" value="DNA_helicase_DnaB-like_C"/>
</dbReference>
<evidence type="ECO:0000256" key="6">
    <source>
        <dbReference type="ARBA" id="ARBA00022840"/>
    </source>
</evidence>
<keyword evidence="2" id="KW-0235">DNA replication</keyword>
<evidence type="ECO:0000256" key="10">
    <source>
        <dbReference type="ARBA" id="ARBA00048954"/>
    </source>
</evidence>
<dbReference type="Proteomes" id="UP000590749">
    <property type="component" value="Unassembled WGS sequence"/>
</dbReference>
<feature type="compositionally biased region" description="Basic and acidic residues" evidence="11">
    <location>
        <begin position="378"/>
        <end position="393"/>
    </location>
</feature>
<dbReference type="GO" id="GO:0003677">
    <property type="term" value="F:DNA binding"/>
    <property type="evidence" value="ECO:0007669"/>
    <property type="project" value="UniProtKB-KW"/>
</dbReference>
<comment type="similarity">
    <text evidence="1">Belongs to the helicase family. DnaB subfamily.</text>
</comment>
<dbReference type="Pfam" id="PF03796">
    <property type="entry name" value="DnaB_C"/>
    <property type="match status" value="1"/>
</dbReference>
<dbReference type="GO" id="GO:0016787">
    <property type="term" value="F:hydrolase activity"/>
    <property type="evidence" value="ECO:0007669"/>
    <property type="project" value="UniProtKB-KW"/>
</dbReference>
<dbReference type="CDD" id="cd00984">
    <property type="entry name" value="DnaB_C"/>
    <property type="match status" value="1"/>
</dbReference>
<keyword evidence="4 13" id="KW-0378">Hydrolase</keyword>
<accession>A0A7W5AME7</accession>
<evidence type="ECO:0000259" key="12">
    <source>
        <dbReference type="PROSITE" id="PS51199"/>
    </source>
</evidence>
<dbReference type="PANTHER" id="PTHR30153">
    <property type="entry name" value="REPLICATIVE DNA HELICASE DNAB"/>
    <property type="match status" value="1"/>
</dbReference>
<evidence type="ECO:0000313" key="13">
    <source>
        <dbReference type="EMBL" id="MBB3098972.1"/>
    </source>
</evidence>
<evidence type="ECO:0000256" key="1">
    <source>
        <dbReference type="ARBA" id="ARBA00008428"/>
    </source>
</evidence>
<feature type="domain" description="SF4 helicase" evidence="12">
    <location>
        <begin position="192"/>
        <end position="456"/>
    </location>
</feature>
<name>A0A7W5AME7_9ACTN</name>
<dbReference type="RefSeq" id="WP_183225060.1">
    <property type="nucleotide sequence ID" value="NZ_BMPW01000020.1"/>
</dbReference>
<dbReference type="GO" id="GO:0005524">
    <property type="term" value="F:ATP binding"/>
    <property type="evidence" value="ECO:0007669"/>
    <property type="project" value="UniProtKB-KW"/>
</dbReference>
<organism evidence="13 14">
    <name type="scientific">Actinoplanes campanulatus</name>
    <dbReference type="NCBI Taxonomy" id="113559"/>
    <lineage>
        <taxon>Bacteria</taxon>
        <taxon>Bacillati</taxon>
        <taxon>Actinomycetota</taxon>
        <taxon>Actinomycetes</taxon>
        <taxon>Micromonosporales</taxon>
        <taxon>Micromonosporaceae</taxon>
        <taxon>Actinoplanes</taxon>
    </lineage>
</organism>
<dbReference type="GO" id="GO:0005829">
    <property type="term" value="C:cytosol"/>
    <property type="evidence" value="ECO:0007669"/>
    <property type="project" value="TreeGrafter"/>
</dbReference>
<dbReference type="Pfam" id="PF00772">
    <property type="entry name" value="DnaB"/>
    <property type="match status" value="1"/>
</dbReference>
<feature type="region of interest" description="Disordered" evidence="11">
    <location>
        <begin position="373"/>
        <end position="393"/>
    </location>
</feature>
<dbReference type="GO" id="GO:0006260">
    <property type="term" value="P:DNA replication"/>
    <property type="evidence" value="ECO:0007669"/>
    <property type="project" value="UniProtKB-KW"/>
</dbReference>
<dbReference type="InterPro" id="IPR016136">
    <property type="entry name" value="DNA_helicase_N/primase_C"/>
</dbReference>
<comment type="catalytic activity">
    <reaction evidence="10">
        <text>ATP + H2O = ADP + phosphate + H(+)</text>
        <dbReference type="Rhea" id="RHEA:13065"/>
        <dbReference type="ChEBI" id="CHEBI:15377"/>
        <dbReference type="ChEBI" id="CHEBI:15378"/>
        <dbReference type="ChEBI" id="CHEBI:30616"/>
        <dbReference type="ChEBI" id="CHEBI:43474"/>
        <dbReference type="ChEBI" id="CHEBI:456216"/>
        <dbReference type="EC" id="5.6.2.3"/>
    </reaction>
</comment>
<dbReference type="PANTHER" id="PTHR30153:SF2">
    <property type="entry name" value="REPLICATIVE DNA HELICASE"/>
    <property type="match status" value="1"/>
</dbReference>
<comment type="caution">
    <text evidence="13">The sequence shown here is derived from an EMBL/GenBank/DDBJ whole genome shotgun (WGS) entry which is preliminary data.</text>
</comment>
<keyword evidence="8" id="KW-0413">Isomerase</keyword>
<reference evidence="13 14" key="1">
    <citation type="submission" date="2020-08" db="EMBL/GenBank/DDBJ databases">
        <title>Genomic Encyclopedia of Type Strains, Phase III (KMG-III): the genomes of soil and plant-associated and newly described type strains.</title>
        <authorList>
            <person name="Whitman W."/>
        </authorList>
    </citation>
    <scope>NUCLEOTIDE SEQUENCE [LARGE SCALE GENOMIC DNA]</scope>
    <source>
        <strain evidence="13 14">CECT 3287</strain>
    </source>
</reference>
<evidence type="ECO:0000256" key="3">
    <source>
        <dbReference type="ARBA" id="ARBA00022741"/>
    </source>
</evidence>
<keyword evidence="3" id="KW-0547">Nucleotide-binding</keyword>
<dbReference type="InterPro" id="IPR036185">
    <property type="entry name" value="DNA_heli_DnaB-like_N_sf"/>
</dbReference>
<gene>
    <name evidence="13" type="ORF">FHR83_006678</name>
</gene>
<keyword evidence="6" id="KW-0067">ATP-binding</keyword>
<evidence type="ECO:0000256" key="5">
    <source>
        <dbReference type="ARBA" id="ARBA00022806"/>
    </source>
</evidence>
<evidence type="ECO:0000256" key="4">
    <source>
        <dbReference type="ARBA" id="ARBA00022801"/>
    </source>
</evidence>
<evidence type="ECO:0000313" key="14">
    <source>
        <dbReference type="Proteomes" id="UP000590749"/>
    </source>
</evidence>